<reference evidence="2 3" key="1">
    <citation type="submission" date="2021-01" db="EMBL/GenBank/DDBJ databases">
        <title>Whole genome shotgun sequence of Actinoplanes couchii NBRC 106145.</title>
        <authorList>
            <person name="Komaki H."/>
            <person name="Tamura T."/>
        </authorList>
    </citation>
    <scope>NUCLEOTIDE SEQUENCE [LARGE SCALE GENOMIC DNA]</scope>
    <source>
        <strain evidence="2 3">NBRC 106145</strain>
    </source>
</reference>
<sequence>MESVVVALSTEQPPGHGASTVMILGAAILIILALRSLARSLRPFAEVLRAAAAMGMTVLFAVGALILLVVSQVR</sequence>
<evidence type="ECO:0000313" key="2">
    <source>
        <dbReference type="EMBL" id="GID60022.1"/>
    </source>
</evidence>
<dbReference type="RefSeq" id="WP_203806632.1">
    <property type="nucleotide sequence ID" value="NZ_BAAAQE010000046.1"/>
</dbReference>
<keyword evidence="3" id="KW-1185">Reference proteome</keyword>
<protein>
    <submittedName>
        <fullName evidence="2">Uncharacterized protein</fullName>
    </submittedName>
</protein>
<proteinExistence type="predicted"/>
<dbReference type="EMBL" id="BOMG01000103">
    <property type="protein sequence ID" value="GID60022.1"/>
    <property type="molecule type" value="Genomic_DNA"/>
</dbReference>
<gene>
    <name evidence="2" type="ORF">Aco03nite_084260</name>
</gene>
<evidence type="ECO:0000313" key="3">
    <source>
        <dbReference type="Proteomes" id="UP000612282"/>
    </source>
</evidence>
<accession>A0ABQ3XNL3</accession>
<keyword evidence="1" id="KW-0812">Transmembrane</keyword>
<keyword evidence="1" id="KW-0472">Membrane</keyword>
<comment type="caution">
    <text evidence="2">The sequence shown here is derived from an EMBL/GenBank/DDBJ whole genome shotgun (WGS) entry which is preliminary data.</text>
</comment>
<name>A0ABQ3XNL3_9ACTN</name>
<organism evidence="2 3">
    <name type="scientific">Actinoplanes couchii</name>
    <dbReference type="NCBI Taxonomy" id="403638"/>
    <lineage>
        <taxon>Bacteria</taxon>
        <taxon>Bacillati</taxon>
        <taxon>Actinomycetota</taxon>
        <taxon>Actinomycetes</taxon>
        <taxon>Micromonosporales</taxon>
        <taxon>Micromonosporaceae</taxon>
        <taxon>Actinoplanes</taxon>
    </lineage>
</organism>
<keyword evidence="1" id="KW-1133">Transmembrane helix</keyword>
<feature type="transmembrane region" description="Helical" evidence="1">
    <location>
        <begin position="20"/>
        <end position="38"/>
    </location>
</feature>
<dbReference type="Proteomes" id="UP000612282">
    <property type="component" value="Unassembled WGS sequence"/>
</dbReference>
<feature type="transmembrane region" description="Helical" evidence="1">
    <location>
        <begin position="50"/>
        <end position="70"/>
    </location>
</feature>
<evidence type="ECO:0000256" key="1">
    <source>
        <dbReference type="SAM" id="Phobius"/>
    </source>
</evidence>